<name>A0A086JDQ6_TOXGO</name>
<sequence length="142" mass="15755">MDTEGGTRQCDALEDRRRRQENAEVPTPVVGDREEENGRDARPREKNRKAVCRRTETEICVFVVGLREPSSTARLEFLSAGLAVPRVSLQRLLATASLVSRPLFPCCGSKETLFDGFGESLEMRVGRQSPGASSFLSRLKTV</sequence>
<accession>A0A086JDQ6</accession>
<evidence type="ECO:0000256" key="1">
    <source>
        <dbReference type="SAM" id="MobiDB-lite"/>
    </source>
</evidence>
<gene>
    <name evidence="2" type="ORF">TGDOM2_216230</name>
</gene>
<organism evidence="2 3">
    <name type="scientific">Toxoplasma gondii GAB2-2007-GAL-DOM2</name>
    <dbReference type="NCBI Taxonomy" id="1130820"/>
    <lineage>
        <taxon>Eukaryota</taxon>
        <taxon>Sar</taxon>
        <taxon>Alveolata</taxon>
        <taxon>Apicomplexa</taxon>
        <taxon>Conoidasida</taxon>
        <taxon>Coccidia</taxon>
        <taxon>Eucoccidiorida</taxon>
        <taxon>Eimeriorina</taxon>
        <taxon>Sarcocystidae</taxon>
        <taxon>Toxoplasma</taxon>
    </lineage>
</organism>
<dbReference type="EMBL" id="AHZU02001649">
    <property type="protein sequence ID" value="KFG30274.1"/>
    <property type="molecule type" value="Genomic_DNA"/>
</dbReference>
<reference evidence="2 3" key="1">
    <citation type="submission" date="2014-02" db="EMBL/GenBank/DDBJ databases">
        <authorList>
            <person name="Sibley D."/>
            <person name="Venepally P."/>
            <person name="Karamycheva S."/>
            <person name="Hadjithomas M."/>
            <person name="Khan A."/>
            <person name="Brunk B."/>
            <person name="Roos D."/>
            <person name="Caler E."/>
            <person name="Lorenzi H."/>
        </authorList>
    </citation>
    <scope>NUCLEOTIDE SEQUENCE [LARGE SCALE GENOMIC DNA]</scope>
    <source>
        <strain evidence="2 3">GAB2-2007-GAL-DOM2</strain>
    </source>
</reference>
<dbReference type="Proteomes" id="UP000028837">
    <property type="component" value="Unassembled WGS sequence"/>
</dbReference>
<feature type="compositionally biased region" description="Basic and acidic residues" evidence="1">
    <location>
        <begin position="11"/>
        <end position="22"/>
    </location>
</feature>
<dbReference type="AlphaFoldDB" id="A0A086JDQ6"/>
<evidence type="ECO:0000313" key="3">
    <source>
        <dbReference type="Proteomes" id="UP000028837"/>
    </source>
</evidence>
<dbReference type="VEuPathDB" id="ToxoDB:TGDOM2_216230"/>
<proteinExistence type="predicted"/>
<evidence type="ECO:0000313" key="2">
    <source>
        <dbReference type="EMBL" id="KFG30274.1"/>
    </source>
</evidence>
<protein>
    <submittedName>
        <fullName evidence="2">Uncharacterized protein</fullName>
    </submittedName>
</protein>
<feature type="region of interest" description="Disordered" evidence="1">
    <location>
        <begin position="1"/>
        <end position="49"/>
    </location>
</feature>
<comment type="caution">
    <text evidence="2">The sequence shown here is derived from an EMBL/GenBank/DDBJ whole genome shotgun (WGS) entry which is preliminary data.</text>
</comment>